<dbReference type="Pfam" id="PF10250">
    <property type="entry name" value="O-FucT"/>
    <property type="match status" value="1"/>
</dbReference>
<keyword evidence="2" id="KW-0294">Fucose metabolism</keyword>
<accession>A0A2Z6QSJ1</accession>
<evidence type="ECO:0000256" key="4">
    <source>
        <dbReference type="SAM" id="MobiDB-lite"/>
    </source>
</evidence>
<keyword evidence="5" id="KW-1133">Transmembrane helix</keyword>
<feature type="transmembrane region" description="Helical" evidence="5">
    <location>
        <begin position="18"/>
        <end position="38"/>
    </location>
</feature>
<sequence length="495" mass="57533">MFREKIDSRERLHSRNRFLFKTIFPIIILTLFLTFYTFSTEFLFTITSPSYTDTAATTTTTTSTTDTTTTPTTNTIINTTTTNTTTSTTTTSTSSATSDSEKFLTYLPHSGFHNQHGALMNAIMLSYITNRTLIIPPVLINYVPHLHSFYPLYDALNEILKVKKYRKDHCNDSIDNNTSYCNEKYLKYDNFTMINWEETFDLSELKQYVRIINRGYDFSLDNLKKNLNINDEDDDIYLFIETEQYEYEFFDKEESKQGLGKFKKKYFMSDLLKIEKKLLHFTSLFSHYKIVLEKDENKKFRQLIHNKLIINNINLLNITNKIAKKLGGKGNYFGLHIRVGDGIFKGSLQKNIDLIYNELIENLLKLNLFKKKNLKNFLNNNNNNLDECLKNNLPIIYIATDSDDPKNLFSKFYNNLPCIFTLFDFTKELDILDHLSSDYDENVGLSNFYIPLIDLLITAHGKIFIGTEGSTFSRMAYEVHNLYNGENAMSSMDGV</sequence>
<dbReference type="AlphaFoldDB" id="A0A2Z6QSJ1"/>
<evidence type="ECO:0000313" key="7">
    <source>
        <dbReference type="Proteomes" id="UP000247702"/>
    </source>
</evidence>
<dbReference type="GO" id="GO:0006004">
    <property type="term" value="P:fucose metabolic process"/>
    <property type="evidence" value="ECO:0007669"/>
    <property type="project" value="UniProtKB-KW"/>
</dbReference>
<organism evidence="6 7">
    <name type="scientific">Rhizophagus clarus</name>
    <dbReference type="NCBI Taxonomy" id="94130"/>
    <lineage>
        <taxon>Eukaryota</taxon>
        <taxon>Fungi</taxon>
        <taxon>Fungi incertae sedis</taxon>
        <taxon>Mucoromycota</taxon>
        <taxon>Glomeromycotina</taxon>
        <taxon>Glomeromycetes</taxon>
        <taxon>Glomerales</taxon>
        <taxon>Glomeraceae</taxon>
        <taxon>Rhizophagus</taxon>
    </lineage>
</organism>
<keyword evidence="5" id="KW-0812">Transmembrane</keyword>
<dbReference type="Gene3D" id="3.40.50.11350">
    <property type="match status" value="1"/>
</dbReference>
<evidence type="ECO:0000256" key="2">
    <source>
        <dbReference type="ARBA" id="ARBA00023253"/>
    </source>
</evidence>
<keyword evidence="3" id="KW-0119">Carbohydrate metabolism</keyword>
<evidence type="ECO:0000313" key="6">
    <source>
        <dbReference type="EMBL" id="GBB93383.1"/>
    </source>
</evidence>
<gene>
    <name evidence="6" type="ORF">RclHR1_02160009</name>
</gene>
<comment type="caution">
    <text evidence="6">The sequence shown here is derived from an EMBL/GenBank/DDBJ whole genome shotgun (WGS) entry which is preliminary data.</text>
</comment>
<evidence type="ECO:0000256" key="1">
    <source>
        <dbReference type="ARBA" id="ARBA00022679"/>
    </source>
</evidence>
<dbReference type="Proteomes" id="UP000247702">
    <property type="component" value="Unassembled WGS sequence"/>
</dbReference>
<keyword evidence="7" id="KW-1185">Reference proteome</keyword>
<evidence type="ECO:0008006" key="8">
    <source>
        <dbReference type="Google" id="ProtNLM"/>
    </source>
</evidence>
<dbReference type="CDD" id="cd11296">
    <property type="entry name" value="O-FucT_like"/>
    <property type="match status" value="1"/>
</dbReference>
<dbReference type="Gene3D" id="3.40.50.11340">
    <property type="match status" value="1"/>
</dbReference>
<dbReference type="EMBL" id="BEXD01001291">
    <property type="protein sequence ID" value="GBB93383.1"/>
    <property type="molecule type" value="Genomic_DNA"/>
</dbReference>
<keyword evidence="5" id="KW-0472">Membrane</keyword>
<name>A0A2Z6QSJ1_9GLOM</name>
<dbReference type="STRING" id="94130.A0A2Z6QSJ1"/>
<protein>
    <recommendedName>
        <fullName evidence="8">CigA protein</fullName>
    </recommendedName>
</protein>
<evidence type="ECO:0000256" key="3">
    <source>
        <dbReference type="ARBA" id="ARBA00023277"/>
    </source>
</evidence>
<dbReference type="PANTHER" id="PTHR36050:SF1">
    <property type="entry name" value="O-FUCOSYLTRANSFERASE 30"/>
    <property type="match status" value="1"/>
</dbReference>
<reference evidence="6 7" key="1">
    <citation type="submission" date="2017-11" db="EMBL/GenBank/DDBJ databases">
        <title>The genome of Rhizophagus clarus HR1 reveals common genetic basis of auxotrophy among arbuscular mycorrhizal fungi.</title>
        <authorList>
            <person name="Kobayashi Y."/>
        </authorList>
    </citation>
    <scope>NUCLEOTIDE SEQUENCE [LARGE SCALE GENOMIC DNA]</scope>
    <source>
        <strain evidence="6 7">HR1</strain>
    </source>
</reference>
<dbReference type="InterPro" id="IPR019378">
    <property type="entry name" value="GDP-Fuc_O-FucTrfase"/>
</dbReference>
<dbReference type="PANTHER" id="PTHR36050">
    <property type="entry name" value="O-FUCOSYLTRANSFERASE 30"/>
    <property type="match status" value="1"/>
</dbReference>
<keyword evidence="1" id="KW-0808">Transferase</keyword>
<evidence type="ECO:0000256" key="5">
    <source>
        <dbReference type="SAM" id="Phobius"/>
    </source>
</evidence>
<proteinExistence type="predicted"/>
<feature type="region of interest" description="Disordered" evidence="4">
    <location>
        <begin position="55"/>
        <end position="95"/>
    </location>
</feature>
<dbReference type="GO" id="GO:0016740">
    <property type="term" value="F:transferase activity"/>
    <property type="evidence" value="ECO:0007669"/>
    <property type="project" value="UniProtKB-KW"/>
</dbReference>